<dbReference type="GO" id="GO:2001070">
    <property type="term" value="F:starch binding"/>
    <property type="evidence" value="ECO:0007669"/>
    <property type="project" value="InterPro"/>
</dbReference>
<evidence type="ECO:0000256" key="2">
    <source>
        <dbReference type="SAM" id="MobiDB-lite"/>
    </source>
</evidence>
<dbReference type="GO" id="GO:0016020">
    <property type="term" value="C:membrane"/>
    <property type="evidence" value="ECO:0007669"/>
    <property type="project" value="TreeGrafter"/>
</dbReference>
<feature type="domain" description="CBM20" evidence="3">
    <location>
        <begin position="108"/>
        <end position="215"/>
    </location>
</feature>
<feature type="compositionally biased region" description="Low complexity" evidence="2">
    <location>
        <begin position="30"/>
        <end position="46"/>
    </location>
</feature>
<accession>C1MYS7</accession>
<dbReference type="SMART" id="SM01065">
    <property type="entry name" value="CBM_2"/>
    <property type="match status" value="1"/>
</dbReference>
<proteinExistence type="predicted"/>
<keyword evidence="5" id="KW-1185">Reference proteome</keyword>
<evidence type="ECO:0000313" key="5">
    <source>
        <dbReference type="Proteomes" id="UP000001876"/>
    </source>
</evidence>
<dbReference type="PANTHER" id="PTHR15048:SF0">
    <property type="entry name" value="STARCH-BINDING DOMAIN-CONTAINING PROTEIN 1"/>
    <property type="match status" value="1"/>
</dbReference>
<protein>
    <submittedName>
        <fullName evidence="4">Carbohydrate-binding module family 20 protein</fullName>
    </submittedName>
</protein>
<gene>
    <name evidence="4" type="ORF">MICPUCDRAFT_41138</name>
</gene>
<dbReference type="eggNOG" id="ENOG502QU99">
    <property type="taxonomic scope" value="Eukaryota"/>
</dbReference>
<dbReference type="InterPro" id="IPR013784">
    <property type="entry name" value="Carb-bd-like_fold"/>
</dbReference>
<evidence type="ECO:0000259" key="3">
    <source>
        <dbReference type="PROSITE" id="PS51166"/>
    </source>
</evidence>
<dbReference type="Proteomes" id="UP000001876">
    <property type="component" value="Unassembled WGS sequence"/>
</dbReference>
<dbReference type="RefSeq" id="XP_003060836.1">
    <property type="nucleotide sequence ID" value="XM_003060790.1"/>
</dbReference>
<dbReference type="EMBL" id="GG663743">
    <property type="protein sequence ID" value="EEH54486.1"/>
    <property type="molecule type" value="Genomic_DNA"/>
</dbReference>
<dbReference type="AlphaFoldDB" id="C1MYS7"/>
<evidence type="ECO:0000313" key="4">
    <source>
        <dbReference type="EMBL" id="EEH54486.1"/>
    </source>
</evidence>
<dbReference type="SUPFAM" id="SSF49452">
    <property type="entry name" value="Starch-binding domain-like"/>
    <property type="match status" value="1"/>
</dbReference>
<dbReference type="InterPro" id="IPR013783">
    <property type="entry name" value="Ig-like_fold"/>
</dbReference>
<dbReference type="PROSITE" id="PS51166">
    <property type="entry name" value="CBM20"/>
    <property type="match status" value="1"/>
</dbReference>
<dbReference type="PANTHER" id="PTHR15048">
    <property type="entry name" value="STARCH-BINDING DOMAIN-CONTAINING PROTEIN 1"/>
    <property type="match status" value="1"/>
</dbReference>
<organism evidence="5">
    <name type="scientific">Micromonas pusilla (strain CCMP1545)</name>
    <name type="common">Picoplanktonic green alga</name>
    <dbReference type="NCBI Taxonomy" id="564608"/>
    <lineage>
        <taxon>Eukaryota</taxon>
        <taxon>Viridiplantae</taxon>
        <taxon>Chlorophyta</taxon>
        <taxon>Mamiellophyceae</taxon>
        <taxon>Mamiellales</taxon>
        <taxon>Mamiellaceae</taxon>
        <taxon>Micromonas</taxon>
    </lineage>
</organism>
<dbReference type="GeneID" id="9686530"/>
<dbReference type="STRING" id="564608.C1MYS7"/>
<name>C1MYS7_MICPC</name>
<dbReference type="InterPro" id="IPR002044">
    <property type="entry name" value="CBM20"/>
</dbReference>
<dbReference type="Gene3D" id="2.60.40.10">
    <property type="entry name" value="Immunoglobulins"/>
    <property type="match status" value="1"/>
</dbReference>
<evidence type="ECO:0000256" key="1">
    <source>
        <dbReference type="SAM" id="Coils"/>
    </source>
</evidence>
<sequence>MHDRDAPMKAPPPPARNPAYLLSNSNARPSVGGASSAGSKSQQGRSVAATTSPGVPGLGPDDWPCPVPVPGVPVDRSALGVEKRNAMNRANELMRLDPNDPKSLAALSMSDVDCAVQFKLPYDTAMGEELFIVGSHDRLGAWNQSRMLKMHWGDGGIWYADVELPAGGVFFYKYVLRDENGKFTWQDGANNLLVLPEEWDIPKDSRFVVDDKFGGTTRSSQNMLATKLISCEKEIVNLKLETIKAKEMTKASLQELMITREELESANEKLTMYERNVQTVITSMRQGQAKELNSNKHNDD</sequence>
<dbReference type="OMA" id="RERMEIM"/>
<dbReference type="CDD" id="cd05467">
    <property type="entry name" value="CBM20"/>
    <property type="match status" value="1"/>
</dbReference>
<feature type="region of interest" description="Disordered" evidence="2">
    <location>
        <begin position="1"/>
        <end position="64"/>
    </location>
</feature>
<dbReference type="Pfam" id="PF00686">
    <property type="entry name" value="CBM_20"/>
    <property type="match status" value="1"/>
</dbReference>
<dbReference type="OrthoDB" id="498705at2759"/>
<feature type="coiled-coil region" evidence="1">
    <location>
        <begin position="246"/>
        <end position="276"/>
    </location>
</feature>
<reference evidence="4 5" key="1">
    <citation type="journal article" date="2009" name="Science">
        <title>Green evolution and dynamic adaptations revealed by genomes of the marine picoeukaryotes Micromonas.</title>
        <authorList>
            <person name="Worden A.Z."/>
            <person name="Lee J.H."/>
            <person name="Mock T."/>
            <person name="Rouze P."/>
            <person name="Simmons M.P."/>
            <person name="Aerts A.L."/>
            <person name="Allen A.E."/>
            <person name="Cuvelier M.L."/>
            <person name="Derelle E."/>
            <person name="Everett M.V."/>
            <person name="Foulon E."/>
            <person name="Grimwood J."/>
            <person name="Gundlach H."/>
            <person name="Henrissat B."/>
            <person name="Napoli C."/>
            <person name="McDonald S.M."/>
            <person name="Parker M.S."/>
            <person name="Rombauts S."/>
            <person name="Salamov A."/>
            <person name="Von Dassow P."/>
            <person name="Badger J.H."/>
            <person name="Coutinho P.M."/>
            <person name="Demir E."/>
            <person name="Dubchak I."/>
            <person name="Gentemann C."/>
            <person name="Eikrem W."/>
            <person name="Gready J.E."/>
            <person name="John U."/>
            <person name="Lanier W."/>
            <person name="Lindquist E.A."/>
            <person name="Lucas S."/>
            <person name="Mayer K.F."/>
            <person name="Moreau H."/>
            <person name="Not F."/>
            <person name="Otillar R."/>
            <person name="Panaud O."/>
            <person name="Pangilinan J."/>
            <person name="Paulsen I."/>
            <person name="Piegu B."/>
            <person name="Poliakov A."/>
            <person name="Robbens S."/>
            <person name="Schmutz J."/>
            <person name="Toulza E."/>
            <person name="Wyss T."/>
            <person name="Zelensky A."/>
            <person name="Zhou K."/>
            <person name="Armbrust E.V."/>
            <person name="Bhattacharya D."/>
            <person name="Goodenough U.W."/>
            <person name="Van de Peer Y."/>
            <person name="Grigoriev I.V."/>
        </authorList>
    </citation>
    <scope>NUCLEOTIDE SEQUENCE [LARGE SCALE GENOMIC DNA]</scope>
    <source>
        <strain evidence="4 5">CCMP1545</strain>
    </source>
</reference>
<dbReference type="KEGG" id="mpp:MICPUCDRAFT_41138"/>
<keyword evidence="1" id="KW-0175">Coiled coil</keyword>